<dbReference type="GO" id="GO:0045892">
    <property type="term" value="P:negative regulation of DNA-templated transcription"/>
    <property type="evidence" value="ECO:0007669"/>
    <property type="project" value="TreeGrafter"/>
</dbReference>
<dbReference type="Pfam" id="PF01614">
    <property type="entry name" value="IclR_C"/>
    <property type="match status" value="1"/>
</dbReference>
<dbReference type="PANTHER" id="PTHR30136">
    <property type="entry name" value="HELIX-TURN-HELIX TRANSCRIPTIONAL REGULATOR, ICLR FAMILY"/>
    <property type="match status" value="1"/>
</dbReference>
<sequence length="279" mass="29178">MASHRKNAPNDNDSSDTLETAPERGPRGIQSIEVGGQLLTALAHHGRPLALKDLAREAGMAPAKAHPYLVSFIKLGLVEQEALSGRYGLGPLALQLGLISLQQYEPVRLATPRIEELAQALNLTVAIAVWGNRGPTIVRVAEAPSPVHISMRHGTVMSLRGTASGLLFAAHLPEAQVQAALDLEPEATPCPGLAEMQAELALIREAGLARAQDAVVAGVSALAAPVFDDQGRMVLSLTAIGPSRSFSLAADGLPARSLRRAAEDISRQLGSRASGSVST</sequence>
<evidence type="ECO:0000256" key="2">
    <source>
        <dbReference type="ARBA" id="ARBA00023125"/>
    </source>
</evidence>
<dbReference type="Gene3D" id="1.10.10.10">
    <property type="entry name" value="Winged helix-like DNA-binding domain superfamily/Winged helix DNA-binding domain"/>
    <property type="match status" value="1"/>
</dbReference>
<keyword evidence="1" id="KW-0805">Transcription regulation</keyword>
<feature type="region of interest" description="Disordered" evidence="4">
    <location>
        <begin position="1"/>
        <end position="27"/>
    </location>
</feature>
<dbReference type="InterPro" id="IPR036388">
    <property type="entry name" value="WH-like_DNA-bd_sf"/>
</dbReference>
<protein>
    <submittedName>
        <fullName evidence="7">IclR family transcriptional regulator</fullName>
    </submittedName>
</protein>
<dbReference type="SUPFAM" id="SSF46785">
    <property type="entry name" value="Winged helix' DNA-binding domain"/>
    <property type="match status" value="1"/>
</dbReference>
<dbReference type="GO" id="GO:0003700">
    <property type="term" value="F:DNA-binding transcription factor activity"/>
    <property type="evidence" value="ECO:0007669"/>
    <property type="project" value="TreeGrafter"/>
</dbReference>
<dbReference type="PROSITE" id="PS51078">
    <property type="entry name" value="ICLR_ED"/>
    <property type="match status" value="1"/>
</dbReference>
<evidence type="ECO:0000259" key="5">
    <source>
        <dbReference type="PROSITE" id="PS51077"/>
    </source>
</evidence>
<dbReference type="InterPro" id="IPR036390">
    <property type="entry name" value="WH_DNA-bd_sf"/>
</dbReference>
<dbReference type="AlphaFoldDB" id="A0A2N8KVP1"/>
<dbReference type="EMBL" id="POSP01000003">
    <property type="protein sequence ID" value="PND37538.1"/>
    <property type="molecule type" value="Genomic_DNA"/>
</dbReference>
<evidence type="ECO:0000313" key="7">
    <source>
        <dbReference type="EMBL" id="PND37538.1"/>
    </source>
</evidence>
<keyword evidence="3" id="KW-0804">Transcription</keyword>
<dbReference type="SMART" id="SM00346">
    <property type="entry name" value="HTH_ICLR"/>
    <property type="match status" value="1"/>
</dbReference>
<dbReference type="FunFam" id="1.10.10.10:FF:000056">
    <property type="entry name" value="IclR family transcriptional regulator"/>
    <property type="match status" value="1"/>
</dbReference>
<dbReference type="InterPro" id="IPR029016">
    <property type="entry name" value="GAF-like_dom_sf"/>
</dbReference>
<dbReference type="InterPro" id="IPR005471">
    <property type="entry name" value="Tscrpt_reg_IclR_N"/>
</dbReference>
<dbReference type="PANTHER" id="PTHR30136:SF8">
    <property type="entry name" value="TRANSCRIPTIONAL REGULATORY PROTEIN"/>
    <property type="match status" value="1"/>
</dbReference>
<feature type="domain" description="IclR-ED" evidence="6">
    <location>
        <begin position="92"/>
        <end position="271"/>
    </location>
</feature>
<comment type="caution">
    <text evidence="7">The sequence shown here is derived from an EMBL/GenBank/DDBJ whole genome shotgun (WGS) entry which is preliminary data.</text>
</comment>
<evidence type="ECO:0000256" key="3">
    <source>
        <dbReference type="ARBA" id="ARBA00023163"/>
    </source>
</evidence>
<evidence type="ECO:0000256" key="4">
    <source>
        <dbReference type="SAM" id="MobiDB-lite"/>
    </source>
</evidence>
<accession>A0A2N8KVP1</accession>
<dbReference type="SUPFAM" id="SSF55781">
    <property type="entry name" value="GAF domain-like"/>
    <property type="match status" value="1"/>
</dbReference>
<dbReference type="RefSeq" id="WP_102767456.1">
    <property type="nucleotide sequence ID" value="NZ_POSP01000003.1"/>
</dbReference>
<dbReference type="PROSITE" id="PS51077">
    <property type="entry name" value="HTH_ICLR"/>
    <property type="match status" value="1"/>
</dbReference>
<evidence type="ECO:0000313" key="8">
    <source>
        <dbReference type="Proteomes" id="UP000235916"/>
    </source>
</evidence>
<dbReference type="Gene3D" id="3.30.450.40">
    <property type="match status" value="1"/>
</dbReference>
<evidence type="ECO:0000259" key="6">
    <source>
        <dbReference type="PROSITE" id="PS51078"/>
    </source>
</evidence>
<reference evidence="7 8" key="1">
    <citation type="submission" date="2018-01" db="EMBL/GenBank/DDBJ databases">
        <title>Draft genome sequence of Paucibacter aquatile CR182 isolated from freshwater of the Nakdong River.</title>
        <authorList>
            <person name="Choi A."/>
            <person name="Chung E.J."/>
        </authorList>
    </citation>
    <scope>NUCLEOTIDE SEQUENCE [LARGE SCALE GENOMIC DNA]</scope>
    <source>
        <strain evidence="7 8">CR182</strain>
    </source>
</reference>
<keyword evidence="2" id="KW-0238">DNA-binding</keyword>
<name>A0A2N8KVP1_9BURK</name>
<feature type="domain" description="HTH iclR-type" evidence="5">
    <location>
        <begin position="29"/>
        <end position="91"/>
    </location>
</feature>
<dbReference type="Pfam" id="PF09339">
    <property type="entry name" value="HTH_IclR"/>
    <property type="match status" value="1"/>
</dbReference>
<evidence type="ECO:0000256" key="1">
    <source>
        <dbReference type="ARBA" id="ARBA00023015"/>
    </source>
</evidence>
<dbReference type="InterPro" id="IPR050707">
    <property type="entry name" value="HTH_MetabolicPath_Reg"/>
</dbReference>
<dbReference type="OrthoDB" id="8524622at2"/>
<dbReference type="GO" id="GO:0003677">
    <property type="term" value="F:DNA binding"/>
    <property type="evidence" value="ECO:0007669"/>
    <property type="project" value="UniProtKB-KW"/>
</dbReference>
<organism evidence="7 8">
    <name type="scientific">Kinneretia aquatilis</name>
    <dbReference type="NCBI Taxonomy" id="2070761"/>
    <lineage>
        <taxon>Bacteria</taxon>
        <taxon>Pseudomonadati</taxon>
        <taxon>Pseudomonadota</taxon>
        <taxon>Betaproteobacteria</taxon>
        <taxon>Burkholderiales</taxon>
        <taxon>Sphaerotilaceae</taxon>
        <taxon>Roseateles</taxon>
    </lineage>
</organism>
<gene>
    <name evidence="7" type="ORF">C1O66_08370</name>
</gene>
<keyword evidence="8" id="KW-1185">Reference proteome</keyword>
<dbReference type="InterPro" id="IPR014757">
    <property type="entry name" value="Tscrpt_reg_IclR_C"/>
</dbReference>
<feature type="compositionally biased region" description="Polar residues" evidence="4">
    <location>
        <begin position="9"/>
        <end position="18"/>
    </location>
</feature>
<proteinExistence type="predicted"/>
<dbReference type="Proteomes" id="UP000235916">
    <property type="component" value="Unassembled WGS sequence"/>
</dbReference>